<evidence type="ECO:0000313" key="20">
    <source>
        <dbReference type="Proteomes" id="UP000659388"/>
    </source>
</evidence>
<dbReference type="NCBIfam" id="TIGR01783">
    <property type="entry name" value="TonB-siderophor"/>
    <property type="match status" value="1"/>
</dbReference>
<accession>A0A937FB21</accession>
<dbReference type="Pfam" id="PF00593">
    <property type="entry name" value="TonB_dep_Rec_b-barrel"/>
    <property type="match status" value="1"/>
</dbReference>
<dbReference type="AlphaFoldDB" id="A0A937FB21"/>
<dbReference type="InterPro" id="IPR037066">
    <property type="entry name" value="Plug_dom_sf"/>
</dbReference>
<keyword evidence="10 15" id="KW-0798">TonB box</keyword>
<evidence type="ECO:0000256" key="7">
    <source>
        <dbReference type="ARBA" id="ARBA00022729"/>
    </source>
</evidence>
<evidence type="ECO:0000256" key="3">
    <source>
        <dbReference type="ARBA" id="ARBA00022448"/>
    </source>
</evidence>
<dbReference type="Pfam" id="PF13715">
    <property type="entry name" value="CarbopepD_reg_2"/>
    <property type="match status" value="1"/>
</dbReference>
<keyword evidence="12 19" id="KW-0675">Receptor</keyword>
<keyword evidence="11 14" id="KW-0472">Membrane</keyword>
<evidence type="ECO:0000256" key="2">
    <source>
        <dbReference type="ARBA" id="ARBA00009810"/>
    </source>
</evidence>
<evidence type="ECO:0000256" key="14">
    <source>
        <dbReference type="PROSITE-ProRule" id="PRU01360"/>
    </source>
</evidence>
<dbReference type="Gene3D" id="2.60.40.1120">
    <property type="entry name" value="Carboxypeptidase-like, regulatory domain"/>
    <property type="match status" value="1"/>
</dbReference>
<dbReference type="InterPro" id="IPR036942">
    <property type="entry name" value="Beta-barrel_TonB_sf"/>
</dbReference>
<dbReference type="PROSITE" id="PS52016">
    <property type="entry name" value="TONB_DEPENDENT_REC_3"/>
    <property type="match status" value="1"/>
</dbReference>
<evidence type="ECO:0000256" key="12">
    <source>
        <dbReference type="ARBA" id="ARBA00023170"/>
    </source>
</evidence>
<keyword evidence="8" id="KW-0408">Iron</keyword>
<evidence type="ECO:0000256" key="11">
    <source>
        <dbReference type="ARBA" id="ARBA00023136"/>
    </source>
</evidence>
<evidence type="ECO:0000256" key="15">
    <source>
        <dbReference type="RuleBase" id="RU003357"/>
    </source>
</evidence>
<comment type="caution">
    <text evidence="19">The sequence shown here is derived from an EMBL/GenBank/DDBJ whole genome shotgun (WGS) entry which is preliminary data.</text>
</comment>
<dbReference type="PANTHER" id="PTHR32552">
    <property type="entry name" value="FERRICHROME IRON RECEPTOR-RELATED"/>
    <property type="match status" value="1"/>
</dbReference>
<dbReference type="SUPFAM" id="SSF56935">
    <property type="entry name" value="Porins"/>
    <property type="match status" value="1"/>
</dbReference>
<comment type="subcellular location">
    <subcellularLocation>
        <location evidence="1 14">Cell outer membrane</location>
        <topology evidence="1 14">Multi-pass membrane protein</topology>
    </subcellularLocation>
</comment>
<evidence type="ECO:0000256" key="10">
    <source>
        <dbReference type="ARBA" id="ARBA00023077"/>
    </source>
</evidence>
<evidence type="ECO:0000313" key="19">
    <source>
        <dbReference type="EMBL" id="MBL3657884.1"/>
    </source>
</evidence>
<dbReference type="InterPro" id="IPR010105">
    <property type="entry name" value="TonB_sidphr_rcpt"/>
</dbReference>
<evidence type="ECO:0000259" key="18">
    <source>
        <dbReference type="Pfam" id="PF07715"/>
    </source>
</evidence>
<reference evidence="19" key="1">
    <citation type="submission" date="2021-01" db="EMBL/GenBank/DDBJ databases">
        <title>Fulvivirga kasyanovii gen. nov., sp nov., a novel member of the phylum Bacteroidetes isolated from seawater in a mussel farm.</title>
        <authorList>
            <person name="Zhao L.-H."/>
            <person name="Wang Z.-J."/>
        </authorList>
    </citation>
    <scope>NUCLEOTIDE SEQUENCE</scope>
    <source>
        <strain evidence="19">2943</strain>
    </source>
</reference>
<dbReference type="SUPFAM" id="SSF49464">
    <property type="entry name" value="Carboxypeptidase regulatory domain-like"/>
    <property type="match status" value="1"/>
</dbReference>
<keyword evidence="13 14" id="KW-0998">Cell outer membrane</keyword>
<comment type="similarity">
    <text evidence="2 14 15">Belongs to the TonB-dependent receptor family.</text>
</comment>
<evidence type="ECO:0000256" key="9">
    <source>
        <dbReference type="ARBA" id="ARBA00023065"/>
    </source>
</evidence>
<dbReference type="CDD" id="cd01347">
    <property type="entry name" value="ligand_gated_channel"/>
    <property type="match status" value="1"/>
</dbReference>
<evidence type="ECO:0000256" key="4">
    <source>
        <dbReference type="ARBA" id="ARBA00022452"/>
    </source>
</evidence>
<organism evidence="19 20">
    <name type="scientific">Fulvivirga sediminis</name>
    <dbReference type="NCBI Taxonomy" id="2803949"/>
    <lineage>
        <taxon>Bacteria</taxon>
        <taxon>Pseudomonadati</taxon>
        <taxon>Bacteroidota</taxon>
        <taxon>Cytophagia</taxon>
        <taxon>Cytophagales</taxon>
        <taxon>Fulvivirgaceae</taxon>
        <taxon>Fulvivirga</taxon>
    </lineage>
</organism>
<dbReference type="InterPro" id="IPR039426">
    <property type="entry name" value="TonB-dep_rcpt-like"/>
</dbReference>
<dbReference type="Gene3D" id="2.170.130.10">
    <property type="entry name" value="TonB-dependent receptor, plug domain"/>
    <property type="match status" value="1"/>
</dbReference>
<dbReference type="GO" id="GO:0038023">
    <property type="term" value="F:signaling receptor activity"/>
    <property type="evidence" value="ECO:0007669"/>
    <property type="project" value="InterPro"/>
</dbReference>
<keyword evidence="3 14" id="KW-0813">Transport</keyword>
<protein>
    <submittedName>
        <fullName evidence="19">TonB-dependent receptor</fullName>
    </submittedName>
</protein>
<dbReference type="Gene3D" id="2.40.170.20">
    <property type="entry name" value="TonB-dependent receptor, beta-barrel domain"/>
    <property type="match status" value="1"/>
</dbReference>
<dbReference type="GO" id="GO:0015344">
    <property type="term" value="F:siderophore uptake transmembrane transporter activity"/>
    <property type="evidence" value="ECO:0007669"/>
    <property type="project" value="TreeGrafter"/>
</dbReference>
<gene>
    <name evidence="19" type="ORF">JL102_17165</name>
</gene>
<dbReference type="Pfam" id="PF07715">
    <property type="entry name" value="Plug"/>
    <property type="match status" value="1"/>
</dbReference>
<evidence type="ECO:0000256" key="6">
    <source>
        <dbReference type="ARBA" id="ARBA00022692"/>
    </source>
</evidence>
<keyword evidence="7 16" id="KW-0732">Signal</keyword>
<keyword evidence="20" id="KW-1185">Reference proteome</keyword>
<keyword evidence="4 14" id="KW-1134">Transmembrane beta strand</keyword>
<keyword evidence="6 14" id="KW-0812">Transmembrane</keyword>
<feature type="domain" description="TonB-dependent receptor-like beta-barrel" evidence="17">
    <location>
        <begin position="306"/>
        <end position="753"/>
    </location>
</feature>
<evidence type="ECO:0000256" key="13">
    <source>
        <dbReference type="ARBA" id="ARBA00023237"/>
    </source>
</evidence>
<evidence type="ECO:0000256" key="8">
    <source>
        <dbReference type="ARBA" id="ARBA00023004"/>
    </source>
</evidence>
<keyword evidence="5" id="KW-0410">Iron transport</keyword>
<keyword evidence="9" id="KW-0406">Ion transport</keyword>
<dbReference type="InterPro" id="IPR000531">
    <property type="entry name" value="Beta-barrel_TonB"/>
</dbReference>
<evidence type="ECO:0000256" key="5">
    <source>
        <dbReference type="ARBA" id="ARBA00022496"/>
    </source>
</evidence>
<dbReference type="GO" id="GO:0015891">
    <property type="term" value="P:siderophore transport"/>
    <property type="evidence" value="ECO:0007669"/>
    <property type="project" value="InterPro"/>
</dbReference>
<feature type="domain" description="TonB-dependent receptor plug" evidence="18">
    <location>
        <begin position="135"/>
        <end position="232"/>
    </location>
</feature>
<evidence type="ECO:0000256" key="16">
    <source>
        <dbReference type="SAM" id="SignalP"/>
    </source>
</evidence>
<evidence type="ECO:0000256" key="1">
    <source>
        <dbReference type="ARBA" id="ARBA00004571"/>
    </source>
</evidence>
<feature type="signal peptide" evidence="16">
    <location>
        <begin position="1"/>
        <end position="20"/>
    </location>
</feature>
<name>A0A937FB21_9BACT</name>
<feature type="chain" id="PRO_5037989513" evidence="16">
    <location>
        <begin position="21"/>
        <end position="786"/>
    </location>
</feature>
<dbReference type="PANTHER" id="PTHR32552:SF68">
    <property type="entry name" value="FERRICHROME OUTER MEMBRANE TRANSPORTER_PHAGE RECEPTOR"/>
    <property type="match status" value="1"/>
</dbReference>
<dbReference type="RefSeq" id="WP_202245667.1">
    <property type="nucleotide sequence ID" value="NZ_JAESIY010000009.1"/>
</dbReference>
<dbReference type="InterPro" id="IPR008969">
    <property type="entry name" value="CarboxyPept-like_regulatory"/>
</dbReference>
<proteinExistence type="inferred from homology"/>
<evidence type="ECO:0000259" key="17">
    <source>
        <dbReference type="Pfam" id="PF00593"/>
    </source>
</evidence>
<dbReference type="GO" id="GO:0009279">
    <property type="term" value="C:cell outer membrane"/>
    <property type="evidence" value="ECO:0007669"/>
    <property type="project" value="UniProtKB-SubCell"/>
</dbReference>
<sequence length="786" mass="87655">MKRIFTALVLLASVLNFAVAQENRGTVKGEVQTADGKPAAYVNLVLNNTTMGAVTKENGSFTLSAPAGDYVLIISSIGLKKKELAISVKSGETIALPTITLEESIQQLQDVIVQGQGEDYNIEVPSSALRITTPLLETPQNVQVISKTAIKDQQIIDMLEGVSRNVSGVQMIEHWGNFARINMRGFRIPAMRNGVNLESSWGPLTEDMSIVDRIEFVKGPAGFMMAAGEPGGFYNVVTKKPILNQSNEISLMTGSFNTLRAAVDVGGKLNNNKKLLYRLNLMGSSKDSHRDFEFNDRYTIAPSLKYSFNDNTSLTAEYTLQYSKILALGSAYVFSNNLADLPRDFSIGEPNIDPTVMRENSVFLNLNHRLDENWQLTAQLAYLNYNQEGSSFWYEKISPEGNLTRTMNSADALTLVKSGQVYLNGEVETGVVHHRILAGLDVNQKNYWGDYFQKQYLGDSTFNIYNPVHKVPMSQIPSFDRSEDIRVRAGQTDAPAISESNITALYAQDELGFLENKLRLTLALRYTSFNGNTNGNSMDREKLTPRVGLSASLTENTTVYALFDQSFLPQTSIDIKGKQLDPEESSDIEFGIKRSWAEGKWSSSLTYYTINKENFANPIYRADGTSYAIPIDNIQSQGFEFDVQGEIVTGLNLILNYANTNVEVDEFKQSPESEGTRIAGHAKHLTNGWLKYTFHKNTLKGLGVSVGYQYQVDRSSWNWGAENEALLPDYFRLDAALSWQNDKMRVGLNVNNILDEYLYSGAGYATGYYWQTEPGTNFRLNVAYSF</sequence>
<dbReference type="EMBL" id="JAESIY010000009">
    <property type="protein sequence ID" value="MBL3657884.1"/>
    <property type="molecule type" value="Genomic_DNA"/>
</dbReference>
<dbReference type="InterPro" id="IPR012910">
    <property type="entry name" value="Plug_dom"/>
</dbReference>
<dbReference type="Proteomes" id="UP000659388">
    <property type="component" value="Unassembled WGS sequence"/>
</dbReference>